<dbReference type="Proteomes" id="UP000233551">
    <property type="component" value="Unassembled WGS sequence"/>
</dbReference>
<evidence type="ECO:0000313" key="2">
    <source>
        <dbReference type="Proteomes" id="UP000233551"/>
    </source>
</evidence>
<organism evidence="1 2">
    <name type="scientific">Punica granatum</name>
    <name type="common">Pomegranate</name>
    <dbReference type="NCBI Taxonomy" id="22663"/>
    <lineage>
        <taxon>Eukaryota</taxon>
        <taxon>Viridiplantae</taxon>
        <taxon>Streptophyta</taxon>
        <taxon>Embryophyta</taxon>
        <taxon>Tracheophyta</taxon>
        <taxon>Spermatophyta</taxon>
        <taxon>Magnoliopsida</taxon>
        <taxon>eudicotyledons</taxon>
        <taxon>Gunneridae</taxon>
        <taxon>Pentapetalae</taxon>
        <taxon>rosids</taxon>
        <taxon>malvids</taxon>
        <taxon>Myrtales</taxon>
        <taxon>Lythraceae</taxon>
        <taxon>Punica</taxon>
    </lineage>
</organism>
<reference evidence="1 2" key="1">
    <citation type="submission" date="2017-11" db="EMBL/GenBank/DDBJ databases">
        <title>De-novo sequencing of pomegranate (Punica granatum L.) genome.</title>
        <authorList>
            <person name="Akparov Z."/>
            <person name="Amiraslanov A."/>
            <person name="Hajiyeva S."/>
            <person name="Abbasov M."/>
            <person name="Kaur K."/>
            <person name="Hamwieh A."/>
            <person name="Solovyev V."/>
            <person name="Salamov A."/>
            <person name="Braich B."/>
            <person name="Kosarev P."/>
            <person name="Mahmoud A."/>
            <person name="Hajiyev E."/>
            <person name="Babayeva S."/>
            <person name="Izzatullayeva V."/>
            <person name="Mammadov A."/>
            <person name="Mammadov A."/>
            <person name="Sharifova S."/>
            <person name="Ojaghi J."/>
            <person name="Eynullazada K."/>
            <person name="Bayramov B."/>
            <person name="Abdulazimova A."/>
            <person name="Shahmuradov I."/>
        </authorList>
    </citation>
    <scope>NUCLEOTIDE SEQUENCE [LARGE SCALE GENOMIC DNA]</scope>
    <source>
        <strain evidence="2">cv. AG2017</strain>
        <tissue evidence="1">Leaf</tissue>
    </source>
</reference>
<proteinExistence type="predicted"/>
<accession>A0A2I0ICR2</accession>
<dbReference type="AlphaFoldDB" id="A0A2I0ICR2"/>
<comment type="caution">
    <text evidence="1">The sequence shown here is derived from an EMBL/GenBank/DDBJ whole genome shotgun (WGS) entry which is preliminary data.</text>
</comment>
<protein>
    <submittedName>
        <fullName evidence="1">Uncharacterized protein</fullName>
    </submittedName>
</protein>
<gene>
    <name evidence="1" type="ORF">CRG98_037832</name>
</gene>
<keyword evidence="2" id="KW-1185">Reference proteome</keyword>
<evidence type="ECO:0000313" key="1">
    <source>
        <dbReference type="EMBL" id="PKI41769.1"/>
    </source>
</evidence>
<dbReference type="EMBL" id="PGOL01003300">
    <property type="protein sequence ID" value="PKI41769.1"/>
    <property type="molecule type" value="Genomic_DNA"/>
</dbReference>
<sequence>MRVIEKARILVSVLGEMEPYGKKFKGMEMFGPEELKVPSQENGHEYGMFIIRRLEADDDWLWHEPGRVKAIRAPMEAATTPVESPANIEVVGCPEQGYWDCVIAGTGASPVAPTSPLRSMVPYVVSGNLSREGAHGILLSRGCGVATLTLQPRQLLR</sequence>
<name>A0A2I0ICR2_PUNGR</name>